<evidence type="ECO:0000313" key="3">
    <source>
        <dbReference type="EMBL" id="KAF2542133.1"/>
    </source>
</evidence>
<dbReference type="EMBL" id="QGKW02002005">
    <property type="protein sequence ID" value="KAF2542133.1"/>
    <property type="molecule type" value="Genomic_DNA"/>
</dbReference>
<keyword evidence="2" id="KW-0732">Signal</keyword>
<dbReference type="Proteomes" id="UP000712281">
    <property type="component" value="Unassembled WGS sequence"/>
</dbReference>
<feature type="signal peptide" evidence="2">
    <location>
        <begin position="1"/>
        <end position="24"/>
    </location>
</feature>
<feature type="chain" id="PRO_5035730355" evidence="2">
    <location>
        <begin position="25"/>
        <end position="400"/>
    </location>
</feature>
<evidence type="ECO:0000313" key="4">
    <source>
        <dbReference type="Proteomes" id="UP000712281"/>
    </source>
</evidence>
<evidence type="ECO:0000256" key="2">
    <source>
        <dbReference type="SAM" id="SignalP"/>
    </source>
</evidence>
<protein>
    <submittedName>
        <fullName evidence="3">Uncharacterized protein</fullName>
    </submittedName>
</protein>
<accession>A0A8S9G857</accession>
<reference evidence="3" key="1">
    <citation type="submission" date="2019-12" db="EMBL/GenBank/DDBJ databases">
        <title>Genome sequencing and annotation of Brassica cretica.</title>
        <authorList>
            <person name="Studholme D.J."/>
            <person name="Sarris P.F."/>
        </authorList>
    </citation>
    <scope>NUCLEOTIDE SEQUENCE</scope>
    <source>
        <strain evidence="3">PFS-001/15</strain>
        <tissue evidence="3">Leaf</tissue>
    </source>
</reference>
<gene>
    <name evidence="3" type="ORF">F2Q68_00031363</name>
</gene>
<sequence>MVSLMTSSRIRLILWVMVQLRTSGIPPDWLKLSPGRQYLRKERSSEGKKSKAQLMPFKRLTNPIVWDIAVAKVSKPIGPLLRLGTNSSFAVSTQSQKSIDYHHGEMISRQGDYYIGSSADESHHESIAVDTALPEMQSDENFLDTQTGAEDPPSIVDAAAPSINGHFGSRQSTLHQNKKRTPCWENTERLDDIYYPFDNSISWLKTRTNEIKQDMAILQKQHAVGAGRSKSIATHAQPSIDAHIQASIDARLTSFEDRLQSFTYRLDGVYYPLRDSVDSLTTRLDAVQQEMDMIQRQLNSQTGPSPSIDRRTRPSIDGDYAAPRNKMVTEKSLHDKLDEITFSQDLLKENVYQKLKDISESTYARLGMQLRSIGNFQHRMHASEVAREPLKNQWTREMRP</sequence>
<name>A0A8S9G857_BRACR</name>
<evidence type="ECO:0000256" key="1">
    <source>
        <dbReference type="SAM" id="MobiDB-lite"/>
    </source>
</evidence>
<proteinExistence type="predicted"/>
<organism evidence="3 4">
    <name type="scientific">Brassica cretica</name>
    <name type="common">Mustard</name>
    <dbReference type="NCBI Taxonomy" id="69181"/>
    <lineage>
        <taxon>Eukaryota</taxon>
        <taxon>Viridiplantae</taxon>
        <taxon>Streptophyta</taxon>
        <taxon>Embryophyta</taxon>
        <taxon>Tracheophyta</taxon>
        <taxon>Spermatophyta</taxon>
        <taxon>Magnoliopsida</taxon>
        <taxon>eudicotyledons</taxon>
        <taxon>Gunneridae</taxon>
        <taxon>Pentapetalae</taxon>
        <taxon>rosids</taxon>
        <taxon>malvids</taxon>
        <taxon>Brassicales</taxon>
        <taxon>Brassicaceae</taxon>
        <taxon>Brassiceae</taxon>
        <taxon>Brassica</taxon>
    </lineage>
</organism>
<comment type="caution">
    <text evidence="3">The sequence shown here is derived from an EMBL/GenBank/DDBJ whole genome shotgun (WGS) entry which is preliminary data.</text>
</comment>
<feature type="region of interest" description="Disordered" evidence="1">
    <location>
        <begin position="297"/>
        <end position="318"/>
    </location>
</feature>
<dbReference type="AlphaFoldDB" id="A0A8S9G857"/>